<dbReference type="EMBL" id="CAJVCH010257879">
    <property type="protein sequence ID" value="CAG7733854.1"/>
    <property type="molecule type" value="Genomic_DNA"/>
</dbReference>
<reference evidence="3" key="1">
    <citation type="submission" date="2021-06" db="EMBL/GenBank/DDBJ databases">
        <authorList>
            <person name="Hodson N. C."/>
            <person name="Mongue J. A."/>
            <person name="Jaron S. K."/>
        </authorList>
    </citation>
    <scope>NUCLEOTIDE SEQUENCE</scope>
</reference>
<dbReference type="AlphaFoldDB" id="A0A8J2KEM4"/>
<evidence type="ECO:0000313" key="4">
    <source>
        <dbReference type="Proteomes" id="UP000708208"/>
    </source>
</evidence>
<gene>
    <name evidence="3" type="ORF">AFUS01_LOCUS22275</name>
</gene>
<evidence type="ECO:0000256" key="1">
    <source>
        <dbReference type="SAM" id="MobiDB-lite"/>
    </source>
</evidence>
<keyword evidence="2" id="KW-1133">Transmembrane helix</keyword>
<proteinExistence type="predicted"/>
<evidence type="ECO:0000313" key="3">
    <source>
        <dbReference type="EMBL" id="CAG7733854.1"/>
    </source>
</evidence>
<accession>A0A8J2KEM4</accession>
<feature type="compositionally biased region" description="Basic and acidic residues" evidence="1">
    <location>
        <begin position="81"/>
        <end position="92"/>
    </location>
</feature>
<keyword evidence="2" id="KW-0472">Membrane</keyword>
<keyword evidence="4" id="KW-1185">Reference proteome</keyword>
<sequence length="115" mass="13137">MGIVNWTDTKIFEFIQISNYCTSFSIVEPSSGADDEVLCQQLFQKYIYGFIPDLSFSVFFPTFFFLPTHLHTQKYTTSKEITQEGRSFREATPDEASPIPDEGLDKISMSIKVCP</sequence>
<name>A0A8J2KEM4_9HEXA</name>
<keyword evidence="2" id="KW-0812">Transmembrane</keyword>
<comment type="caution">
    <text evidence="3">The sequence shown here is derived from an EMBL/GenBank/DDBJ whole genome shotgun (WGS) entry which is preliminary data.</text>
</comment>
<feature type="region of interest" description="Disordered" evidence="1">
    <location>
        <begin position="81"/>
        <end position="103"/>
    </location>
</feature>
<evidence type="ECO:0000256" key="2">
    <source>
        <dbReference type="SAM" id="Phobius"/>
    </source>
</evidence>
<organism evidence="3 4">
    <name type="scientific">Allacma fusca</name>
    <dbReference type="NCBI Taxonomy" id="39272"/>
    <lineage>
        <taxon>Eukaryota</taxon>
        <taxon>Metazoa</taxon>
        <taxon>Ecdysozoa</taxon>
        <taxon>Arthropoda</taxon>
        <taxon>Hexapoda</taxon>
        <taxon>Collembola</taxon>
        <taxon>Symphypleona</taxon>
        <taxon>Sminthuridae</taxon>
        <taxon>Allacma</taxon>
    </lineage>
</organism>
<protein>
    <submittedName>
        <fullName evidence="3">Uncharacterized protein</fullName>
    </submittedName>
</protein>
<feature type="transmembrane region" description="Helical" evidence="2">
    <location>
        <begin position="46"/>
        <end position="66"/>
    </location>
</feature>
<dbReference type="Proteomes" id="UP000708208">
    <property type="component" value="Unassembled WGS sequence"/>
</dbReference>